<dbReference type="AlphaFoldDB" id="A0A7J5U5F4"/>
<evidence type="ECO:0000313" key="2">
    <source>
        <dbReference type="Proteomes" id="UP000488299"/>
    </source>
</evidence>
<dbReference type="EMBL" id="WELI01000001">
    <property type="protein sequence ID" value="KAB7732923.1"/>
    <property type="molecule type" value="Genomic_DNA"/>
</dbReference>
<dbReference type="InterPro" id="IPR028974">
    <property type="entry name" value="TSP_type-3_rpt"/>
</dbReference>
<proteinExistence type="predicted"/>
<comment type="caution">
    <text evidence="1">The sequence shown here is derived from an EMBL/GenBank/DDBJ whole genome shotgun (WGS) entry which is preliminary data.</text>
</comment>
<evidence type="ECO:0000313" key="1">
    <source>
        <dbReference type="EMBL" id="KAB7732923.1"/>
    </source>
</evidence>
<protein>
    <submittedName>
        <fullName evidence="1">Uncharacterized protein</fullName>
    </submittedName>
</protein>
<accession>A0A7J5U5F4</accession>
<dbReference type="RefSeq" id="WP_152122637.1">
    <property type="nucleotide sequence ID" value="NZ_WELI01000001.1"/>
</dbReference>
<dbReference type="Proteomes" id="UP000488299">
    <property type="component" value="Unassembled WGS sequence"/>
</dbReference>
<keyword evidence="2" id="KW-1185">Reference proteome</keyword>
<gene>
    <name evidence="1" type="ORF">F5984_02965</name>
</gene>
<reference evidence="1 2" key="1">
    <citation type="submission" date="2019-10" db="EMBL/GenBank/DDBJ databases">
        <title>Rudanella paleaurantiibacter sp. nov., isolated from sludge.</title>
        <authorList>
            <person name="Xu S.Q."/>
        </authorList>
    </citation>
    <scope>NUCLEOTIDE SEQUENCE [LARGE SCALE GENOMIC DNA]</scope>
    <source>
        <strain evidence="1 2">HX-22-17</strain>
    </source>
</reference>
<organism evidence="1 2">
    <name type="scientific">Rudanella paleaurantiibacter</name>
    <dbReference type="NCBI Taxonomy" id="2614655"/>
    <lineage>
        <taxon>Bacteria</taxon>
        <taxon>Pseudomonadati</taxon>
        <taxon>Bacteroidota</taxon>
        <taxon>Cytophagia</taxon>
        <taxon>Cytophagales</taxon>
        <taxon>Cytophagaceae</taxon>
        <taxon>Rudanella</taxon>
    </lineage>
</organism>
<dbReference type="SUPFAM" id="SSF103647">
    <property type="entry name" value="TSP type-3 repeat"/>
    <property type="match status" value="1"/>
</dbReference>
<name>A0A7J5U5F4_9BACT</name>
<sequence length="284" mass="28965">MNSKKMYLWLLGLTVWFGQLGGVAWATAPRDAHILTTPWLADSDLDGVDDAVDLCPGTPTGTPVNAYGCPVSLSTCDYNTSTVSLMSTGGSSGTSVTTAYVLTDAAGSILQIRPTATFSGLSGTATYMAVALTYEGAATNLTVGGSLSAVTASCFDLSDALVFKACVPPSTTCDYEIGNPITLQITGGSSGTGVKTSYVLTDAADKILQVSATPTFSTTGLVAGTYKAYAVTYNDDGTITNLVANGTNSILQVTSSCLAISPGLPLVLCGGCVPRCVPITVTRL</sequence>
<dbReference type="GO" id="GO:0005509">
    <property type="term" value="F:calcium ion binding"/>
    <property type="evidence" value="ECO:0007669"/>
    <property type="project" value="InterPro"/>
</dbReference>